<gene>
    <name evidence="2" type="ordered locus">Srot_1206</name>
</gene>
<accession>D6ZFF3</accession>
<dbReference type="HOGENOM" id="CLU_370839_0_0_11"/>
<dbReference type="GO" id="GO:0005874">
    <property type="term" value="C:microtubule"/>
    <property type="evidence" value="ECO:0007669"/>
    <property type="project" value="InterPro"/>
</dbReference>
<feature type="region of interest" description="Disordered" evidence="1">
    <location>
        <begin position="100"/>
        <end position="147"/>
    </location>
</feature>
<feature type="compositionally biased region" description="Basic and acidic residues" evidence="1">
    <location>
        <begin position="57"/>
        <end position="72"/>
    </location>
</feature>
<dbReference type="Proteomes" id="UP000002247">
    <property type="component" value="Chromosome"/>
</dbReference>
<keyword evidence="3" id="KW-1185">Reference proteome</keyword>
<dbReference type="KEGG" id="srt:Srot_1206"/>
<evidence type="ECO:0000256" key="1">
    <source>
        <dbReference type="SAM" id="MobiDB-lite"/>
    </source>
</evidence>
<evidence type="ECO:0000313" key="2">
    <source>
        <dbReference type="EMBL" id="ADG97677.1"/>
    </source>
</evidence>
<sequence>MLFEEAGTPPLQNTARTPPLRQRKPFAPSGYRPGPVEHTTTTDRNGTTSTETTTHYTPKDPLTKRVADRTGETKTALENVGGIIDAAGNLRDKAGKIIKNADGTPGPAANEAPSVSRGARGGVSAGERAVGWGPGDRPGGGREVSTGVRDTMGKHALADVDGQQREKDNQAASDARTGRDILADDGFVEYIMGWEDFANKNKDVLCLYGYGHADGIAGRAWEVFKNSASGVWRGAFGGDAGSGSLAPALYAMYHWEDEVDLGAIRALAERAGQAHDAARDGARQQEADMGSMGQAWAGEGADAARAHYGANKGASADDTINALHTANAGISLGAHTIAELLNMKKQTVEDIARELRGVVGDKTEEHYQQLVDLVRPGMFVTPGIPEIANELAQVGVDAVDGVRSITEKVASFLGALYDTMKSRAQSAAHALTFGAVPAPKAEDHPGTDLANKLKAKLDELSLPNLHQAMVELTTFVRALQTAEQKVAGLCDKVHAKGHEILQKLPPDPGQAPAPPGQNGGAGSGAGGGGAGGGTPPDGSPIGSELSNAGSGGTGSGGGSALGSAGQALGSAGQALGSAGQALGSARQALGQAASGLGSALGGVLSGLLGSIGQIIQTAAQAAQQAQQQQHAQEQRTEHEEDPEEEDQGPDDKDKNGEKNTDHEGDDTENNSEQPKPGQPGASPSQAPNSPHHPAAPTAAAPAGMGRAPAPTHDDNAHEQTQNNHGDFEVQATVHQIGPAAGNQGHITGFE</sequence>
<dbReference type="PROSITE" id="PS00227">
    <property type="entry name" value="TUBULIN"/>
    <property type="match status" value="1"/>
</dbReference>
<feature type="compositionally biased region" description="Low complexity" evidence="1">
    <location>
        <begin position="681"/>
        <end position="710"/>
    </location>
</feature>
<dbReference type="GO" id="GO:0007017">
    <property type="term" value="P:microtubule-based process"/>
    <property type="evidence" value="ECO:0007669"/>
    <property type="project" value="InterPro"/>
</dbReference>
<feature type="compositionally biased region" description="Low complexity" evidence="1">
    <location>
        <begin position="42"/>
        <end position="56"/>
    </location>
</feature>
<dbReference type="GO" id="GO:0005525">
    <property type="term" value="F:GTP binding"/>
    <property type="evidence" value="ECO:0007669"/>
    <property type="project" value="InterPro"/>
</dbReference>
<feature type="compositionally biased region" description="Pro residues" evidence="1">
    <location>
        <begin position="505"/>
        <end position="515"/>
    </location>
</feature>
<dbReference type="EMBL" id="CP001958">
    <property type="protein sequence ID" value="ADG97677.1"/>
    <property type="molecule type" value="Genomic_DNA"/>
</dbReference>
<dbReference type="STRING" id="640132.Srot_1206"/>
<feature type="region of interest" description="Disordered" evidence="1">
    <location>
        <begin position="1"/>
        <end position="73"/>
    </location>
</feature>
<dbReference type="InterPro" id="IPR017975">
    <property type="entry name" value="Tubulin_CS"/>
</dbReference>
<feature type="region of interest" description="Disordered" evidence="1">
    <location>
        <begin position="502"/>
        <end position="559"/>
    </location>
</feature>
<feature type="compositionally biased region" description="Gly residues" evidence="1">
    <location>
        <begin position="132"/>
        <end position="142"/>
    </location>
</feature>
<name>D6ZFF3_SEGRD</name>
<feature type="compositionally biased region" description="Acidic residues" evidence="1">
    <location>
        <begin position="639"/>
        <end position="648"/>
    </location>
</feature>
<protein>
    <submittedName>
        <fullName evidence="2">Uncharacterized protein</fullName>
    </submittedName>
</protein>
<organism evidence="2 3">
    <name type="scientific">Segniliparus rotundus (strain ATCC BAA-972 / CDC 1076 / CIP 108378 / DSM 44985 / JCM 13578)</name>
    <dbReference type="NCBI Taxonomy" id="640132"/>
    <lineage>
        <taxon>Bacteria</taxon>
        <taxon>Bacillati</taxon>
        <taxon>Actinomycetota</taxon>
        <taxon>Actinomycetes</taxon>
        <taxon>Mycobacteriales</taxon>
        <taxon>Segniliparaceae</taxon>
        <taxon>Segniliparus</taxon>
    </lineage>
</organism>
<feature type="compositionally biased region" description="Gly residues" evidence="1">
    <location>
        <begin position="517"/>
        <end position="535"/>
    </location>
</feature>
<feature type="region of interest" description="Disordered" evidence="1">
    <location>
        <begin position="623"/>
        <end position="750"/>
    </location>
</feature>
<feature type="compositionally biased region" description="Gly residues" evidence="1">
    <location>
        <begin position="549"/>
        <end position="559"/>
    </location>
</feature>
<reference evidence="2 3" key="1">
    <citation type="journal article" date="2010" name="Stand. Genomic Sci.">
        <title>Complete genome sequence of Segniliparus rotundus type strain (CDC 1076).</title>
        <authorList>
            <person name="Sikorski J."/>
            <person name="Lapidus A."/>
            <person name="Copeland A."/>
            <person name="Misra M."/>
            <person name="Glavina Del Rio T."/>
            <person name="Nolan M."/>
            <person name="Lucas S."/>
            <person name="Chen F."/>
            <person name="Tice H."/>
            <person name="Cheng J.F."/>
            <person name="Jando M."/>
            <person name="Schneider S."/>
            <person name="Bruce D."/>
            <person name="Goodwin L."/>
            <person name="Pitluck S."/>
            <person name="Liolios K."/>
            <person name="Mikhailova N."/>
            <person name="Pati A."/>
            <person name="Ivanova N."/>
            <person name="Mavromatis K."/>
            <person name="Chen A."/>
            <person name="Palaniappan K."/>
            <person name="Chertkov O."/>
            <person name="Land M."/>
            <person name="Hauser L."/>
            <person name="Chang Y.J."/>
            <person name="Jeffries C.D."/>
            <person name="Brettin T."/>
            <person name="Detter J.C."/>
            <person name="Han C."/>
            <person name="Rohde M."/>
            <person name="Goker M."/>
            <person name="Bristow J."/>
            <person name="Eisen J.A."/>
            <person name="Markowitz V."/>
            <person name="Hugenholtz P."/>
            <person name="Kyrpides N.C."/>
            <person name="Klenk H.P."/>
        </authorList>
    </citation>
    <scope>NUCLEOTIDE SEQUENCE [LARGE SCALE GENOMIC DNA]</scope>
    <source>
        <strain evidence="3">ATCC BAA-972 / CDC 1076 / CIP 108378 / DSM 44985 / JCM 13578</strain>
    </source>
</reference>
<dbReference type="RefSeq" id="WP_013138133.1">
    <property type="nucleotide sequence ID" value="NC_014168.1"/>
</dbReference>
<feature type="compositionally biased region" description="Basic and acidic residues" evidence="1">
    <location>
        <begin position="649"/>
        <end position="662"/>
    </location>
</feature>
<dbReference type="eggNOG" id="COG3743">
    <property type="taxonomic scope" value="Bacteria"/>
</dbReference>
<proteinExistence type="predicted"/>
<dbReference type="OrthoDB" id="10021574at2"/>
<evidence type="ECO:0000313" key="3">
    <source>
        <dbReference type="Proteomes" id="UP000002247"/>
    </source>
</evidence>
<dbReference type="AlphaFoldDB" id="D6ZFF3"/>